<keyword evidence="3" id="KW-0934">Plastid</keyword>
<dbReference type="Pfam" id="PF00961">
    <property type="entry name" value="LAGLIDADG_1"/>
    <property type="match status" value="2"/>
</dbReference>
<name>M9P804_9CHLO</name>
<dbReference type="GeneID" id="15332286"/>
<keyword evidence="3" id="KW-0378">Hydrolase</keyword>
<dbReference type="PANTHER" id="PTHR36181">
    <property type="entry name" value="INTRON-ENCODED ENDONUCLEASE AI3-RELATED"/>
    <property type="match status" value="1"/>
</dbReference>
<protein>
    <submittedName>
        <fullName evidence="3">Putative site-specific DNA endonuclease</fullName>
    </submittedName>
</protein>
<dbReference type="EMBL" id="JX977846">
    <property type="protein sequence ID" value="AFY64416.1"/>
    <property type="molecule type" value="Genomic_DNA"/>
</dbReference>
<sequence>MSKQNSAYNFSAYKQIKPAHKKPGTLEPQERVFLEWFIGFSEGDGSFFIKDNRCVFVINQADGLVLNKIRTFLGFGVLQSYKQNNRLFLRYIVQGEENIKRLIQLFNGNIHLVKVFNRFEKWVNHYNTYAQQPLTIKPRQNPQNIILDSAWIAGFYDAVGGFHASIGEQITKKGTKTLRLRLNAYVDQQYEKDVMEQIQKLFSITSLTVRNAEKKHFRVEAQTKKTIENILNYFDHYPLRGKKHILYAMWKKIALKYINSTQINDIENLRDRVKKIQEQNQKFKIEKNAFCFMTMNK</sequence>
<dbReference type="RefSeq" id="YP_007890175.1">
    <property type="nucleotide sequence ID" value="NC_021109.1"/>
</dbReference>
<proteinExistence type="predicted"/>
<dbReference type="GO" id="GO:0005739">
    <property type="term" value="C:mitochondrion"/>
    <property type="evidence" value="ECO:0007669"/>
    <property type="project" value="UniProtKB-ARBA"/>
</dbReference>
<gene>
    <name evidence="3" type="primary">orf297</name>
</gene>
<keyword evidence="3" id="KW-0540">Nuclease</keyword>
<evidence type="ECO:0000256" key="1">
    <source>
        <dbReference type="SAM" id="Coils"/>
    </source>
</evidence>
<dbReference type="AlphaFoldDB" id="M9P804"/>
<organism evidence="3">
    <name type="scientific">Pleodorina starrii</name>
    <dbReference type="NCBI Taxonomy" id="330485"/>
    <lineage>
        <taxon>Eukaryota</taxon>
        <taxon>Viridiplantae</taxon>
        <taxon>Chlorophyta</taxon>
        <taxon>core chlorophytes</taxon>
        <taxon>Chlorophyceae</taxon>
        <taxon>CS clade</taxon>
        <taxon>Chlamydomonadales</taxon>
        <taxon>Volvocaceae</taxon>
        <taxon>Pleodorina</taxon>
    </lineage>
</organism>
<dbReference type="GO" id="GO:0004519">
    <property type="term" value="F:endonuclease activity"/>
    <property type="evidence" value="ECO:0007669"/>
    <property type="project" value="UniProtKB-KW"/>
</dbReference>
<dbReference type="SUPFAM" id="SSF55608">
    <property type="entry name" value="Homing endonucleases"/>
    <property type="match status" value="2"/>
</dbReference>
<reference evidence="3" key="1">
    <citation type="journal article" date="2013" name="Mol. Biol. Evol.">
        <title>Organelle genome complexity scales positively with organism size in volvocine green algae.</title>
        <authorList>
            <person name="Smith D.R."/>
            <person name="Hamaji T."/>
            <person name="Olson B.J."/>
            <person name="Durand P.M."/>
            <person name="Ferris P."/>
            <person name="Michod R.E."/>
            <person name="Featherston J."/>
            <person name="Nozaki H."/>
            <person name="Keeling P.J."/>
        </authorList>
    </citation>
    <scope>NUCLEOTIDE SEQUENCE</scope>
    <source>
        <strain evidence="3">NIES-1363</strain>
    </source>
</reference>
<feature type="domain" description="Homing endonuclease LAGLIDADG" evidence="2">
    <location>
        <begin position="152"/>
        <end position="253"/>
    </location>
</feature>
<evidence type="ECO:0000259" key="2">
    <source>
        <dbReference type="Pfam" id="PF00961"/>
    </source>
</evidence>
<dbReference type="InterPro" id="IPR004860">
    <property type="entry name" value="LAGLIDADG_dom"/>
</dbReference>
<keyword evidence="3" id="KW-0255">Endonuclease</keyword>
<feature type="coiled-coil region" evidence="1">
    <location>
        <begin position="259"/>
        <end position="286"/>
    </location>
</feature>
<keyword evidence="1" id="KW-0175">Coiled coil</keyword>
<feature type="domain" description="Homing endonuclease LAGLIDADG" evidence="2">
    <location>
        <begin position="38"/>
        <end position="123"/>
    </location>
</feature>
<accession>M9P804</accession>
<evidence type="ECO:0000313" key="3">
    <source>
        <dbReference type="EMBL" id="AFY64416.1"/>
    </source>
</evidence>
<dbReference type="InterPro" id="IPR027434">
    <property type="entry name" value="Homing_endonucl"/>
</dbReference>
<dbReference type="PANTHER" id="PTHR36181:SF2">
    <property type="entry name" value="INTRON-ENCODED ENDONUCLEASE AI3-RELATED"/>
    <property type="match status" value="1"/>
</dbReference>
<dbReference type="InterPro" id="IPR051289">
    <property type="entry name" value="LAGLIDADG_Endonuclease"/>
</dbReference>
<geneLocation type="plastid" evidence="3"/>
<dbReference type="Gene3D" id="3.10.28.10">
    <property type="entry name" value="Homing endonucleases"/>
    <property type="match status" value="2"/>
</dbReference>